<accession>A0A9N8W805</accession>
<reference evidence="4" key="1">
    <citation type="submission" date="2021-06" db="EMBL/GenBank/DDBJ databases">
        <authorList>
            <person name="Kallberg Y."/>
            <person name="Tangrot J."/>
            <person name="Rosling A."/>
        </authorList>
    </citation>
    <scope>NUCLEOTIDE SEQUENCE</scope>
    <source>
        <strain evidence="4">IN212</strain>
    </source>
</reference>
<dbReference type="PANTHER" id="PTHR37984:SF5">
    <property type="entry name" value="PROTEIN NYNRIN-LIKE"/>
    <property type="match status" value="1"/>
</dbReference>
<dbReference type="InterPro" id="IPR043128">
    <property type="entry name" value="Rev_trsase/Diguanyl_cyclase"/>
</dbReference>
<dbReference type="OrthoDB" id="5593162at2759"/>
<keyword evidence="5" id="KW-1185">Reference proteome</keyword>
<evidence type="ECO:0000259" key="3">
    <source>
        <dbReference type="Pfam" id="PF17919"/>
    </source>
</evidence>
<dbReference type="EMBL" id="CAJVPZ010000704">
    <property type="protein sequence ID" value="CAG8473995.1"/>
    <property type="molecule type" value="Genomic_DNA"/>
</dbReference>
<comment type="caution">
    <text evidence="4">The sequence shown here is derived from an EMBL/GenBank/DDBJ whole genome shotgun (WGS) entry which is preliminary data.</text>
</comment>
<dbReference type="SUPFAM" id="SSF56672">
    <property type="entry name" value="DNA/RNA polymerases"/>
    <property type="match status" value="1"/>
</dbReference>
<keyword evidence="2" id="KW-1133">Transmembrane helix</keyword>
<dbReference type="PANTHER" id="PTHR37984">
    <property type="entry name" value="PROTEIN CBG26694"/>
    <property type="match status" value="1"/>
</dbReference>
<evidence type="ECO:0000256" key="2">
    <source>
        <dbReference type="SAM" id="Phobius"/>
    </source>
</evidence>
<evidence type="ECO:0000313" key="5">
    <source>
        <dbReference type="Proteomes" id="UP000789396"/>
    </source>
</evidence>
<dbReference type="Proteomes" id="UP000789396">
    <property type="component" value="Unassembled WGS sequence"/>
</dbReference>
<dbReference type="Gene3D" id="3.30.70.270">
    <property type="match status" value="2"/>
</dbReference>
<feature type="domain" description="Reverse transcriptase/retrotransposon-derived protein RNase H-like" evidence="3">
    <location>
        <begin position="94"/>
        <end position="154"/>
    </location>
</feature>
<keyword evidence="2" id="KW-0472">Membrane</keyword>
<organism evidence="4 5">
    <name type="scientific">Racocetra fulgida</name>
    <dbReference type="NCBI Taxonomy" id="60492"/>
    <lineage>
        <taxon>Eukaryota</taxon>
        <taxon>Fungi</taxon>
        <taxon>Fungi incertae sedis</taxon>
        <taxon>Mucoromycota</taxon>
        <taxon>Glomeromycotina</taxon>
        <taxon>Glomeromycetes</taxon>
        <taxon>Diversisporales</taxon>
        <taxon>Gigasporaceae</taxon>
        <taxon>Racocetra</taxon>
    </lineage>
</organism>
<protein>
    <submittedName>
        <fullName evidence="4">10388_t:CDS:1</fullName>
    </submittedName>
</protein>
<name>A0A9N8W805_9GLOM</name>
<feature type="transmembrane region" description="Helical" evidence="2">
    <location>
        <begin position="166"/>
        <end position="188"/>
    </location>
</feature>
<proteinExistence type="predicted"/>
<sequence>MKLIPVVPYPSNSGHMVYHKTIKDLKLNAKKCSFFQNKIKFLGHVIGINGILPNDDKILKVRNFPDPLQKFIKEFAKITKPLNLFLKKNKPYHWIAAQEKAFQTLKTYLITSPVLQHPDFSKPFYLHIDASILGLGAVLAQLDKDNKEYVIAYTIRMSHYHLGSKTFLSIFGIQAILLIMDYLSLQWLRTSELKGK</sequence>
<keyword evidence="2" id="KW-0812">Transmembrane</keyword>
<dbReference type="AlphaFoldDB" id="A0A9N8W805"/>
<evidence type="ECO:0000256" key="1">
    <source>
        <dbReference type="ARBA" id="ARBA00023268"/>
    </source>
</evidence>
<dbReference type="InterPro" id="IPR043502">
    <property type="entry name" value="DNA/RNA_pol_sf"/>
</dbReference>
<dbReference type="InterPro" id="IPR041577">
    <property type="entry name" value="RT_RNaseH_2"/>
</dbReference>
<dbReference type="GO" id="GO:0003824">
    <property type="term" value="F:catalytic activity"/>
    <property type="evidence" value="ECO:0007669"/>
    <property type="project" value="UniProtKB-KW"/>
</dbReference>
<gene>
    <name evidence="4" type="ORF">RFULGI_LOCUS1245</name>
</gene>
<keyword evidence="1" id="KW-0511">Multifunctional enzyme</keyword>
<dbReference type="InterPro" id="IPR050951">
    <property type="entry name" value="Retrovirus_Pol_polyprotein"/>
</dbReference>
<evidence type="ECO:0000313" key="4">
    <source>
        <dbReference type="EMBL" id="CAG8473995.1"/>
    </source>
</evidence>
<dbReference type="Pfam" id="PF17919">
    <property type="entry name" value="RT_RNaseH_2"/>
    <property type="match status" value="1"/>
</dbReference>